<dbReference type="AlphaFoldDB" id="A0A4C1ZL52"/>
<proteinExistence type="predicted"/>
<dbReference type="Proteomes" id="UP000299102">
    <property type="component" value="Unassembled WGS sequence"/>
</dbReference>
<evidence type="ECO:0000313" key="2">
    <source>
        <dbReference type="Proteomes" id="UP000299102"/>
    </source>
</evidence>
<protein>
    <submittedName>
        <fullName evidence="1">Uncharacterized protein</fullName>
    </submittedName>
</protein>
<sequence length="110" mass="12472">MLGLLDDYRVLDTLGNSILDLKIHTRGKRVRNYGSACYAYSMKLGHHTLIVCTERGWTTRGGADGAWRALWTTPEGNRHRMSLETDTGRFHSFYPARSRPGGVRDQKSMT</sequence>
<organism evidence="1 2">
    <name type="scientific">Eumeta variegata</name>
    <name type="common">Bagworm moth</name>
    <name type="synonym">Eumeta japonica</name>
    <dbReference type="NCBI Taxonomy" id="151549"/>
    <lineage>
        <taxon>Eukaryota</taxon>
        <taxon>Metazoa</taxon>
        <taxon>Ecdysozoa</taxon>
        <taxon>Arthropoda</taxon>
        <taxon>Hexapoda</taxon>
        <taxon>Insecta</taxon>
        <taxon>Pterygota</taxon>
        <taxon>Neoptera</taxon>
        <taxon>Endopterygota</taxon>
        <taxon>Lepidoptera</taxon>
        <taxon>Glossata</taxon>
        <taxon>Ditrysia</taxon>
        <taxon>Tineoidea</taxon>
        <taxon>Psychidae</taxon>
        <taxon>Oiketicinae</taxon>
        <taxon>Eumeta</taxon>
    </lineage>
</organism>
<name>A0A4C1ZL52_EUMVA</name>
<accession>A0A4C1ZL52</accession>
<comment type="caution">
    <text evidence="1">The sequence shown here is derived from an EMBL/GenBank/DDBJ whole genome shotgun (WGS) entry which is preliminary data.</text>
</comment>
<gene>
    <name evidence="1" type="ORF">EVAR_100218_1</name>
</gene>
<reference evidence="1 2" key="1">
    <citation type="journal article" date="2019" name="Commun. Biol.">
        <title>The bagworm genome reveals a unique fibroin gene that provides high tensile strength.</title>
        <authorList>
            <person name="Kono N."/>
            <person name="Nakamura H."/>
            <person name="Ohtoshi R."/>
            <person name="Tomita M."/>
            <person name="Numata K."/>
            <person name="Arakawa K."/>
        </authorList>
    </citation>
    <scope>NUCLEOTIDE SEQUENCE [LARGE SCALE GENOMIC DNA]</scope>
</reference>
<keyword evidence="2" id="KW-1185">Reference proteome</keyword>
<evidence type="ECO:0000313" key="1">
    <source>
        <dbReference type="EMBL" id="GBP87923.1"/>
    </source>
</evidence>
<dbReference type="EMBL" id="BGZK01001894">
    <property type="protein sequence ID" value="GBP87923.1"/>
    <property type="molecule type" value="Genomic_DNA"/>
</dbReference>